<evidence type="ECO:0000313" key="2">
    <source>
        <dbReference type="EMBL" id="RMB93530.1"/>
    </source>
</evidence>
<protein>
    <submittedName>
        <fullName evidence="2">Uncharacterized protein</fullName>
    </submittedName>
</protein>
<dbReference type="EMBL" id="QRBI01000209">
    <property type="protein sequence ID" value="RMB93530.1"/>
    <property type="molecule type" value="Genomic_DNA"/>
</dbReference>
<dbReference type="AlphaFoldDB" id="A0A3M0IZS8"/>
<keyword evidence="3" id="KW-1185">Reference proteome</keyword>
<comment type="caution">
    <text evidence="2">The sequence shown here is derived from an EMBL/GenBank/DDBJ whole genome shotgun (WGS) entry which is preliminary data.</text>
</comment>
<feature type="region of interest" description="Disordered" evidence="1">
    <location>
        <begin position="91"/>
        <end position="114"/>
    </location>
</feature>
<accession>A0A3M0IZS8</accession>
<feature type="region of interest" description="Disordered" evidence="1">
    <location>
        <begin position="6"/>
        <end position="25"/>
    </location>
</feature>
<feature type="compositionally biased region" description="Polar residues" evidence="1">
    <location>
        <begin position="103"/>
        <end position="114"/>
    </location>
</feature>
<organism evidence="2 3">
    <name type="scientific">Hirundo rustica rustica</name>
    <dbReference type="NCBI Taxonomy" id="333673"/>
    <lineage>
        <taxon>Eukaryota</taxon>
        <taxon>Metazoa</taxon>
        <taxon>Chordata</taxon>
        <taxon>Craniata</taxon>
        <taxon>Vertebrata</taxon>
        <taxon>Euteleostomi</taxon>
        <taxon>Archelosauria</taxon>
        <taxon>Archosauria</taxon>
        <taxon>Dinosauria</taxon>
        <taxon>Saurischia</taxon>
        <taxon>Theropoda</taxon>
        <taxon>Coelurosauria</taxon>
        <taxon>Aves</taxon>
        <taxon>Neognathae</taxon>
        <taxon>Neoaves</taxon>
        <taxon>Telluraves</taxon>
        <taxon>Australaves</taxon>
        <taxon>Passeriformes</taxon>
        <taxon>Sylvioidea</taxon>
        <taxon>Hirundinidae</taxon>
        <taxon>Hirundo</taxon>
    </lineage>
</organism>
<proteinExistence type="predicted"/>
<sequence>MSLLQAALAPTGPSSSSPKSALGSVRIHGEPSTTCWGQDALGGLFLGLAASSQHVETQCGESSAFPKIATISMRFVKLLVPEVMKSPASPIRPWRDSLEMGQEQGQQNPNAPCGHSSSVPWAILVAIVEFVLLANRV</sequence>
<name>A0A3M0IZS8_HIRRU</name>
<reference evidence="2 3" key="1">
    <citation type="submission" date="2018-07" db="EMBL/GenBank/DDBJ databases">
        <title>A high quality draft genome assembly of the barn swallow (H. rustica rustica).</title>
        <authorList>
            <person name="Formenti G."/>
            <person name="Chiara M."/>
            <person name="Poveda L."/>
            <person name="Francoijs K.-J."/>
            <person name="Bonisoli-Alquati A."/>
            <person name="Canova L."/>
            <person name="Gianfranceschi L."/>
            <person name="Horner D.S."/>
            <person name="Saino N."/>
        </authorList>
    </citation>
    <scope>NUCLEOTIDE SEQUENCE [LARGE SCALE GENOMIC DNA]</scope>
    <source>
        <strain evidence="2">Chelidonia</strain>
        <tissue evidence="2">Blood</tissue>
    </source>
</reference>
<evidence type="ECO:0000313" key="3">
    <source>
        <dbReference type="Proteomes" id="UP000269221"/>
    </source>
</evidence>
<evidence type="ECO:0000256" key="1">
    <source>
        <dbReference type="SAM" id="MobiDB-lite"/>
    </source>
</evidence>
<gene>
    <name evidence="2" type="ORF">DUI87_30228</name>
</gene>
<dbReference type="Proteomes" id="UP000269221">
    <property type="component" value="Unassembled WGS sequence"/>
</dbReference>